<accession>A0A6J5SWL8</accession>
<evidence type="ECO:0000256" key="1">
    <source>
        <dbReference type="SAM" id="MobiDB-lite"/>
    </source>
</evidence>
<gene>
    <name evidence="2" type="ORF">UFOVP1604_237</name>
</gene>
<sequence length="139" mass="15586">MAFELTGVIIEIFPAQTFNKGFRKREFVIESGDKYPQKIIFGLVQDKCDMIDSYGVGDTVSISFDVKGRDWTDKAGQTKYFNSLEAYRISGQQRASTKSKKVEEDDEDDEIFRSLGIDTGPKKSAAPASSFSDDDDLPF</sequence>
<dbReference type="Pfam" id="PF11325">
    <property type="entry name" value="DUF3127"/>
    <property type="match status" value="1"/>
</dbReference>
<evidence type="ECO:0008006" key="3">
    <source>
        <dbReference type="Google" id="ProtNLM"/>
    </source>
</evidence>
<proteinExistence type="predicted"/>
<evidence type="ECO:0000313" key="2">
    <source>
        <dbReference type="EMBL" id="CAB4219154.1"/>
    </source>
</evidence>
<dbReference type="InterPro" id="IPR021474">
    <property type="entry name" value="DUF3127"/>
</dbReference>
<feature type="region of interest" description="Disordered" evidence="1">
    <location>
        <begin position="95"/>
        <end position="139"/>
    </location>
</feature>
<organism evidence="2">
    <name type="scientific">uncultured Caudovirales phage</name>
    <dbReference type="NCBI Taxonomy" id="2100421"/>
    <lineage>
        <taxon>Viruses</taxon>
        <taxon>Duplodnaviria</taxon>
        <taxon>Heunggongvirae</taxon>
        <taxon>Uroviricota</taxon>
        <taxon>Caudoviricetes</taxon>
        <taxon>Peduoviridae</taxon>
        <taxon>Maltschvirus</taxon>
        <taxon>Maltschvirus maltsch</taxon>
    </lineage>
</organism>
<name>A0A6J5SWL8_9CAUD</name>
<protein>
    <recommendedName>
        <fullName evidence="3">DUF3127 domain-containing protein</fullName>
    </recommendedName>
</protein>
<dbReference type="EMBL" id="LR797474">
    <property type="protein sequence ID" value="CAB4219154.1"/>
    <property type="molecule type" value="Genomic_DNA"/>
</dbReference>
<reference evidence="2" key="1">
    <citation type="submission" date="2020-05" db="EMBL/GenBank/DDBJ databases">
        <authorList>
            <person name="Chiriac C."/>
            <person name="Salcher M."/>
            <person name="Ghai R."/>
            <person name="Kavagutti S V."/>
        </authorList>
    </citation>
    <scope>NUCLEOTIDE SEQUENCE</scope>
</reference>